<feature type="region of interest" description="Disordered" evidence="1">
    <location>
        <begin position="36"/>
        <end position="57"/>
    </location>
</feature>
<dbReference type="SMART" id="SM00460">
    <property type="entry name" value="TGc"/>
    <property type="match status" value="1"/>
</dbReference>
<dbReference type="EMBL" id="CP097635">
    <property type="protein sequence ID" value="URI06893.1"/>
    <property type="molecule type" value="Genomic_DNA"/>
</dbReference>
<dbReference type="Gene3D" id="3.10.620.30">
    <property type="match status" value="1"/>
</dbReference>
<gene>
    <name evidence="3" type="ORF">MW290_13450</name>
</gene>
<reference evidence="3" key="1">
    <citation type="submission" date="2022-05" db="EMBL/GenBank/DDBJ databases">
        <title>An RpoN-dependent PEP-CTERM gene is involved in floc formation of an Aquincola tertiaricarbonis strain.</title>
        <authorList>
            <person name="Qiu D."/>
            <person name="Xia M."/>
        </authorList>
    </citation>
    <scope>NUCLEOTIDE SEQUENCE</scope>
    <source>
        <strain evidence="3">RN12</strain>
    </source>
</reference>
<evidence type="ECO:0000259" key="2">
    <source>
        <dbReference type="SMART" id="SM00460"/>
    </source>
</evidence>
<organism evidence="3 4">
    <name type="scientific">Aquincola tertiaricarbonis</name>
    <dbReference type="NCBI Taxonomy" id="391953"/>
    <lineage>
        <taxon>Bacteria</taxon>
        <taxon>Pseudomonadati</taxon>
        <taxon>Pseudomonadota</taxon>
        <taxon>Betaproteobacteria</taxon>
        <taxon>Burkholderiales</taxon>
        <taxon>Sphaerotilaceae</taxon>
        <taxon>Aquincola</taxon>
    </lineage>
</organism>
<dbReference type="Proteomes" id="UP001056201">
    <property type="component" value="Chromosome 1"/>
</dbReference>
<keyword evidence="4" id="KW-1185">Reference proteome</keyword>
<feature type="domain" description="Transglutaminase-like" evidence="2">
    <location>
        <begin position="160"/>
        <end position="221"/>
    </location>
</feature>
<dbReference type="InterPro" id="IPR038765">
    <property type="entry name" value="Papain-like_cys_pep_sf"/>
</dbReference>
<dbReference type="PANTHER" id="PTHR33490:SF12">
    <property type="entry name" value="BLL5557 PROTEIN"/>
    <property type="match status" value="1"/>
</dbReference>
<dbReference type="SUPFAM" id="SSF54001">
    <property type="entry name" value="Cysteine proteinases"/>
    <property type="match status" value="1"/>
</dbReference>
<evidence type="ECO:0000313" key="3">
    <source>
        <dbReference type="EMBL" id="URI06893.1"/>
    </source>
</evidence>
<protein>
    <submittedName>
        <fullName evidence="3">Transglutaminase family protein</fullName>
    </submittedName>
</protein>
<dbReference type="RefSeq" id="WP_250195158.1">
    <property type="nucleotide sequence ID" value="NZ_CP097635.1"/>
</dbReference>
<dbReference type="Pfam" id="PF01841">
    <property type="entry name" value="Transglut_core"/>
    <property type="match status" value="1"/>
</dbReference>
<evidence type="ECO:0000313" key="4">
    <source>
        <dbReference type="Proteomes" id="UP001056201"/>
    </source>
</evidence>
<sequence>MSRHFLIDCELNYEVQQPSTFIFKIEAAFTPEQSIGDESLTTVPPLPTGRYTDPLGNRTLRVNVPPGPFSIRYQTQATLRRMPGTENLRETPTAYLPLDVVPFLTGSRYVESELIFHDAVRWIGTADLGFRRVERICQWVRDNVKYEVGTSKPYGTTRDVLANRTGVCRDYAHVAIGLCRALNIPARFVVGHVEWDTPPPDFHALFEAWLEGRWVMFDPTAMADPLDVIRIGTGQDAADLPFCTIFGAAQMTRMAPLVFRQAGN</sequence>
<proteinExistence type="predicted"/>
<dbReference type="InterPro" id="IPR002931">
    <property type="entry name" value="Transglutaminase-like"/>
</dbReference>
<name>A0ABY4S0M0_AQUTE</name>
<evidence type="ECO:0000256" key="1">
    <source>
        <dbReference type="SAM" id="MobiDB-lite"/>
    </source>
</evidence>
<dbReference type="PANTHER" id="PTHR33490">
    <property type="entry name" value="BLR5614 PROTEIN-RELATED"/>
    <property type="match status" value="1"/>
</dbReference>
<accession>A0ABY4S0M0</accession>
<dbReference type="Gene3D" id="2.60.40.2250">
    <property type="match status" value="1"/>
</dbReference>